<evidence type="ECO:0000313" key="3">
    <source>
        <dbReference type="Proteomes" id="UP001560045"/>
    </source>
</evidence>
<sequence length="1026" mass="105652">MVDPFDTAGLRRRVLAAWSDSPARFREDANAEEDLVRGGYRDRLLVELAQNAADAAVRAGVPGRLRLELADVGGGGEVLHAANTGAPLDADGVSGLASLRASAKRDEPATAGRAAGPGGSPVQTVGRSAVSGGPRLETVGRFGVGFAAVLAVSDEPAVHSTGGGVRFSAARTRAEIADVPALADELTRREGVVPVLRLPWPAEGAPPEGFATEVVLPLRPGSRSAVRAALEELEAELLLALPGLAEVEVVVDGAVRSLSCTRTRPLARLRDGDRTTTWRVEERAGELPEELLADRPVEERARRGYAVTWAVPLDDDGRPLPLPVGQVVHAPTPSDEPLSLPVRLIAPFPLGPDRRHVAPGPVTDALVAVAAEAYADLLAALPPDPAVLGLVPRIGLAAAELDAALGSAALDRLRTMPWLPAADPEAGGTRLTPDRAAVLDDAPDERVAVLAGAVPGLLPAGWSRRDGAPALAALGVRRVGLAEVVEAVGGVARPPAWWARLYAALDGADRGELGALPVPLADGRTAPGPAGVLLPADDLPVERLGPLSLRVAHPEAVAPPGARRLLERLGARPATAAAVLADPAVRAAVEESVDAVEEGWADGDPADLAAAVLALVTAAGTAPGELPWLAELALPDGGGAWAPAGELLLPGTPLAAVLGDGALGTLDADFAATADPAALQAAGVLATFALVRAEDPDDLDVDAADEWADAVLDRLPAGTPPPPWPPLTAVRDLELVADWAGALPLLAAAGEEAWADVVLDGVAVPGYLRWWLTTHPVLGGQRPDRLRAPGSRELQGLHDEAQGPPEVLERLRVPATVADVLADVDGALDLLDRLGDPARTVPPPVLRTVYARLAVALDDVDVEPPARVRVAPDRVADPGREPVLVLDAPWLQPLVDALLVPAGGAPGPVADLLDLPLASERVRGTVTSTPARRQPWSAVPGAGLAAARLGVAELTGGVAVHEPLLVDGRPVPWWPDVDVDHVDGTPGALGRALAWRAGAWPLRQALAEAFAEPDRAADLAAEDAVG</sequence>
<accession>A0ABV3XL13</accession>
<evidence type="ECO:0000313" key="2">
    <source>
        <dbReference type="EMBL" id="MEX5721172.1"/>
    </source>
</evidence>
<name>A0ABV3XL13_9ACTN</name>
<reference evidence="2 3" key="1">
    <citation type="submission" date="2024-06" db="EMBL/GenBank/DDBJ databases">
        <title>Draft genome sequence of Geodermatophilus badlandi, a novel member of the Geodermatophilaceae isolated from badland sedimentary rocks in the Red desert, Wyoming, USA.</title>
        <authorList>
            <person name="Ben Tekaya S."/>
            <person name="Nouioui I."/>
            <person name="Flores G.M."/>
            <person name="Shaal M.N."/>
            <person name="Bredoire F."/>
            <person name="Basile F."/>
            <person name="Van Diepen L."/>
            <person name="Ward N.L."/>
        </authorList>
    </citation>
    <scope>NUCLEOTIDE SEQUENCE [LARGE SCALE GENOMIC DNA]</scope>
    <source>
        <strain evidence="2 3">WL48A</strain>
    </source>
</reference>
<dbReference type="InterPro" id="IPR036890">
    <property type="entry name" value="HATPase_C_sf"/>
</dbReference>
<dbReference type="RefSeq" id="WP_369209985.1">
    <property type="nucleotide sequence ID" value="NZ_JBFNXQ010000110.1"/>
</dbReference>
<dbReference type="SUPFAM" id="SSF55874">
    <property type="entry name" value="ATPase domain of HSP90 chaperone/DNA topoisomerase II/histidine kinase"/>
    <property type="match status" value="1"/>
</dbReference>
<keyword evidence="3" id="KW-1185">Reference proteome</keyword>
<evidence type="ECO:0000256" key="1">
    <source>
        <dbReference type="SAM" id="MobiDB-lite"/>
    </source>
</evidence>
<evidence type="ECO:0008006" key="4">
    <source>
        <dbReference type="Google" id="ProtNLM"/>
    </source>
</evidence>
<dbReference type="EMBL" id="JBFNXQ010000110">
    <property type="protein sequence ID" value="MEX5721172.1"/>
    <property type="molecule type" value="Genomic_DNA"/>
</dbReference>
<organism evidence="2 3">
    <name type="scientific">Geodermatophilus maliterrae</name>
    <dbReference type="NCBI Taxonomy" id="3162531"/>
    <lineage>
        <taxon>Bacteria</taxon>
        <taxon>Bacillati</taxon>
        <taxon>Actinomycetota</taxon>
        <taxon>Actinomycetes</taxon>
        <taxon>Geodermatophilales</taxon>
        <taxon>Geodermatophilaceae</taxon>
        <taxon>Geodermatophilus</taxon>
    </lineage>
</organism>
<proteinExistence type="predicted"/>
<gene>
    <name evidence="2" type="ORF">ABQ292_22715</name>
</gene>
<feature type="region of interest" description="Disordered" evidence="1">
    <location>
        <begin position="100"/>
        <end position="127"/>
    </location>
</feature>
<protein>
    <recommendedName>
        <fullName evidence="4">Molecular chaperone Hsp90</fullName>
    </recommendedName>
</protein>
<dbReference type="Proteomes" id="UP001560045">
    <property type="component" value="Unassembled WGS sequence"/>
</dbReference>
<comment type="caution">
    <text evidence="2">The sequence shown here is derived from an EMBL/GenBank/DDBJ whole genome shotgun (WGS) entry which is preliminary data.</text>
</comment>